<dbReference type="Pfam" id="PF20091">
    <property type="entry name" value="Abhydrolase_10"/>
    <property type="match status" value="1"/>
</dbReference>
<evidence type="ECO:0000313" key="2">
    <source>
        <dbReference type="EMBL" id="TQS41134.1"/>
    </source>
</evidence>
<dbReference type="InParanoid" id="A0A545AIH8"/>
<keyword evidence="3" id="KW-1185">Reference proteome</keyword>
<proteinExistence type="predicted"/>
<reference evidence="2 3" key="1">
    <citation type="submission" date="2019-07" db="EMBL/GenBank/DDBJ databases">
        <title>Cryptosporangium phraense sp. nov., isolated from plant litter.</title>
        <authorList>
            <person name="Suriyachadkun C."/>
        </authorList>
    </citation>
    <scope>NUCLEOTIDE SEQUENCE [LARGE SCALE GENOMIC DNA]</scope>
    <source>
        <strain evidence="2 3">A-T 5661</strain>
    </source>
</reference>
<evidence type="ECO:0000259" key="1">
    <source>
        <dbReference type="Pfam" id="PF20091"/>
    </source>
</evidence>
<protein>
    <recommendedName>
        <fullName evidence="1">Alpha/beta hydrolase domain-containing protein</fullName>
    </recommendedName>
</protein>
<feature type="domain" description="Alpha/beta hydrolase" evidence="1">
    <location>
        <begin position="14"/>
        <end position="429"/>
    </location>
</feature>
<dbReference type="Proteomes" id="UP000317982">
    <property type="component" value="Unassembled WGS sequence"/>
</dbReference>
<gene>
    <name evidence="2" type="ORF">FL583_30805</name>
</gene>
<dbReference type="InterPro" id="IPR045394">
    <property type="entry name" value="Abhydrolase_dom"/>
</dbReference>
<name>A0A545AIH8_9ACTN</name>
<dbReference type="RefSeq" id="WP_142708383.1">
    <property type="nucleotide sequence ID" value="NZ_VIRS01000029.1"/>
</dbReference>
<sequence length="444" mass="49124">MTVTSLTLLGTTALQAGYREQEYLVSGFADEWIYDAWGEPERGLAGVPYTSRFLLRRPADDGRFTGVLQVEPLHPEYDAALSWQVLHPWIQRTGAAWAGVTQDYRLAEWLRDEVDPARYGELSIPIPNLRYEIVADVAEALRTNRLGAWGPQGQVDRAYLSGWSMTGSFGRVFLGDGFHRRRRVASGAPVFDGYVIGISSGGAERAGYPGLSDEWDVPAEDPRRVIGGHDVPVVELLSELESETHRAMLRPDSDADDDRYRLYQVAGTSHDSLGPRPEPDRLVPIVEQPSEARLDLVARAVFARLDEWVRDGVRPPTADRFSFDADGNLARDADGNVLGGIRTPWIAEPLARYAPHSTPAVTTVAAAPWSPVADPALMAFLRGHRTPLDPSVVRSRYPSAEDYLTRYAARCRALADEGFLLDDDIETLLATAREQLLECSRALS</sequence>
<dbReference type="OrthoDB" id="1971292at2"/>
<dbReference type="AlphaFoldDB" id="A0A545AIH8"/>
<dbReference type="EMBL" id="VIRS01000029">
    <property type="protein sequence ID" value="TQS41134.1"/>
    <property type="molecule type" value="Genomic_DNA"/>
</dbReference>
<comment type="caution">
    <text evidence="2">The sequence shown here is derived from an EMBL/GenBank/DDBJ whole genome shotgun (WGS) entry which is preliminary data.</text>
</comment>
<evidence type="ECO:0000313" key="3">
    <source>
        <dbReference type="Proteomes" id="UP000317982"/>
    </source>
</evidence>
<organism evidence="2 3">
    <name type="scientific">Cryptosporangium phraense</name>
    <dbReference type="NCBI Taxonomy" id="2593070"/>
    <lineage>
        <taxon>Bacteria</taxon>
        <taxon>Bacillati</taxon>
        <taxon>Actinomycetota</taxon>
        <taxon>Actinomycetes</taxon>
        <taxon>Cryptosporangiales</taxon>
        <taxon>Cryptosporangiaceae</taxon>
        <taxon>Cryptosporangium</taxon>
    </lineage>
</organism>
<accession>A0A545AIH8</accession>